<accession>A0ABS6EHG7</accession>
<reference evidence="5 6" key="1">
    <citation type="submission" date="2021-06" db="EMBL/GenBank/DDBJ databases">
        <authorList>
            <person name="Sun Q."/>
            <person name="Li D."/>
        </authorList>
    </citation>
    <scope>NUCLEOTIDE SEQUENCE [LARGE SCALE GENOMIC DNA]</scope>
    <source>
        <strain evidence="5 6">MSJ-11</strain>
    </source>
</reference>
<dbReference type="InterPro" id="IPR018060">
    <property type="entry name" value="HTH_AraC"/>
</dbReference>
<keyword evidence="1" id="KW-0805">Transcription regulation</keyword>
<evidence type="ECO:0000256" key="3">
    <source>
        <dbReference type="ARBA" id="ARBA00023163"/>
    </source>
</evidence>
<keyword evidence="2" id="KW-0238">DNA-binding</keyword>
<keyword evidence="6" id="KW-1185">Reference proteome</keyword>
<dbReference type="EMBL" id="JAHLQF010000002">
    <property type="protein sequence ID" value="MBU5484665.1"/>
    <property type="molecule type" value="Genomic_DNA"/>
</dbReference>
<evidence type="ECO:0000259" key="4">
    <source>
        <dbReference type="PROSITE" id="PS01124"/>
    </source>
</evidence>
<evidence type="ECO:0000256" key="1">
    <source>
        <dbReference type="ARBA" id="ARBA00023015"/>
    </source>
</evidence>
<dbReference type="Pfam" id="PF12833">
    <property type="entry name" value="HTH_18"/>
    <property type="match status" value="1"/>
</dbReference>
<comment type="caution">
    <text evidence="5">The sequence shown here is derived from an EMBL/GenBank/DDBJ whole genome shotgun (WGS) entry which is preliminary data.</text>
</comment>
<proteinExistence type="predicted"/>
<dbReference type="InterPro" id="IPR018062">
    <property type="entry name" value="HTH_AraC-typ_CS"/>
</dbReference>
<dbReference type="PANTHER" id="PTHR43280:SF28">
    <property type="entry name" value="HTH-TYPE TRANSCRIPTIONAL ACTIVATOR RHAS"/>
    <property type="match status" value="1"/>
</dbReference>
<dbReference type="PROSITE" id="PS00041">
    <property type="entry name" value="HTH_ARAC_FAMILY_1"/>
    <property type="match status" value="1"/>
</dbReference>
<dbReference type="RefSeq" id="WP_216439127.1">
    <property type="nucleotide sequence ID" value="NZ_JAHLQF010000002.1"/>
</dbReference>
<feature type="domain" description="HTH araC/xylS-type" evidence="4">
    <location>
        <begin position="154"/>
        <end position="252"/>
    </location>
</feature>
<protein>
    <submittedName>
        <fullName evidence="5">AraC family transcriptional regulator</fullName>
    </submittedName>
</protein>
<dbReference type="PANTHER" id="PTHR43280">
    <property type="entry name" value="ARAC-FAMILY TRANSCRIPTIONAL REGULATOR"/>
    <property type="match status" value="1"/>
</dbReference>
<dbReference type="PROSITE" id="PS01124">
    <property type="entry name" value="HTH_ARAC_FAMILY_2"/>
    <property type="match status" value="1"/>
</dbReference>
<evidence type="ECO:0000313" key="6">
    <source>
        <dbReference type="Proteomes" id="UP000726170"/>
    </source>
</evidence>
<dbReference type="SMART" id="SM00342">
    <property type="entry name" value="HTH_ARAC"/>
    <property type="match status" value="1"/>
</dbReference>
<gene>
    <name evidence="5" type="ORF">KQI86_10005</name>
</gene>
<dbReference type="Proteomes" id="UP000726170">
    <property type="component" value="Unassembled WGS sequence"/>
</dbReference>
<keyword evidence="3" id="KW-0804">Transcription</keyword>
<sequence>MFNCFVKTHICNTMKNFFLCTHVPIKAFNCNGTLIHSQGYNKEFEELFNKNDVYKITIDEMQKKEANSMVTTTYLNDISFTAFNICPKYANRGIFIMGPYASNKTNKTNKMDILYKPSTCIPHLISLLRNISADSIYIKKKHHINNAQYNLYVKKSIDYIHNKYSESITLIDISNYLNINRCYFCSIFKKETGKSFSQFLNEVRIEKSKDLLVKGDLSILDVSLSVGFNNQNYYNTVFKKLINMTPLEYRNSFGQLDI</sequence>
<evidence type="ECO:0000313" key="5">
    <source>
        <dbReference type="EMBL" id="MBU5484665.1"/>
    </source>
</evidence>
<evidence type="ECO:0000256" key="2">
    <source>
        <dbReference type="ARBA" id="ARBA00023125"/>
    </source>
</evidence>
<name>A0ABS6EHG7_9CLOT</name>
<organism evidence="5 6">
    <name type="scientific">Clostridium mobile</name>
    <dbReference type="NCBI Taxonomy" id="2841512"/>
    <lineage>
        <taxon>Bacteria</taxon>
        <taxon>Bacillati</taxon>
        <taxon>Bacillota</taxon>
        <taxon>Clostridia</taxon>
        <taxon>Eubacteriales</taxon>
        <taxon>Clostridiaceae</taxon>
        <taxon>Clostridium</taxon>
    </lineage>
</organism>